<evidence type="ECO:0000256" key="1">
    <source>
        <dbReference type="ARBA" id="ARBA00001974"/>
    </source>
</evidence>
<dbReference type="SUPFAM" id="SSF51905">
    <property type="entry name" value="FAD/NAD(P)-binding domain"/>
    <property type="match status" value="1"/>
</dbReference>
<evidence type="ECO:0000259" key="5">
    <source>
        <dbReference type="Pfam" id="PF00732"/>
    </source>
</evidence>
<comment type="similarity">
    <text evidence="2">Belongs to the GMC oxidoreductase family.</text>
</comment>
<dbReference type="Proteomes" id="UP000499080">
    <property type="component" value="Unassembled WGS sequence"/>
</dbReference>
<dbReference type="Gene3D" id="3.50.50.60">
    <property type="entry name" value="FAD/NAD(P)-binding domain"/>
    <property type="match status" value="1"/>
</dbReference>
<keyword evidence="3" id="KW-0285">Flavoprotein</keyword>
<keyword evidence="4" id="KW-0274">FAD</keyword>
<evidence type="ECO:0000313" key="6">
    <source>
        <dbReference type="EMBL" id="GBM90077.1"/>
    </source>
</evidence>
<dbReference type="OrthoDB" id="6435988at2759"/>
<protein>
    <submittedName>
        <fullName evidence="6">Oxygen-dependent choline dehydrogenase</fullName>
    </submittedName>
</protein>
<name>A0A4Y2JJG6_ARAVE</name>
<feature type="domain" description="Glucose-methanol-choline oxidoreductase N-terminal" evidence="5">
    <location>
        <begin position="25"/>
        <end position="141"/>
    </location>
</feature>
<dbReference type="InterPro" id="IPR000172">
    <property type="entry name" value="GMC_OxRdtase_N"/>
</dbReference>
<dbReference type="GO" id="GO:0016614">
    <property type="term" value="F:oxidoreductase activity, acting on CH-OH group of donors"/>
    <property type="evidence" value="ECO:0007669"/>
    <property type="project" value="InterPro"/>
</dbReference>
<comment type="caution">
    <text evidence="6">The sequence shown here is derived from an EMBL/GenBank/DDBJ whole genome shotgun (WGS) entry which is preliminary data.</text>
</comment>
<dbReference type="PANTHER" id="PTHR11552:SF147">
    <property type="entry name" value="CHOLINE DEHYDROGENASE, MITOCHONDRIAL"/>
    <property type="match status" value="1"/>
</dbReference>
<dbReference type="InterPro" id="IPR012132">
    <property type="entry name" value="GMC_OxRdtase"/>
</dbReference>
<dbReference type="AlphaFoldDB" id="A0A4Y2JJG6"/>
<dbReference type="PANTHER" id="PTHR11552">
    <property type="entry name" value="GLUCOSE-METHANOL-CHOLINE GMC OXIDOREDUCTASE"/>
    <property type="match status" value="1"/>
</dbReference>
<evidence type="ECO:0000256" key="4">
    <source>
        <dbReference type="ARBA" id="ARBA00022827"/>
    </source>
</evidence>
<gene>
    <name evidence="6" type="primary">betA_15</name>
    <name evidence="6" type="ORF">AVEN_220362_1</name>
</gene>
<comment type="cofactor">
    <cofactor evidence="1">
        <name>FAD</name>
        <dbReference type="ChEBI" id="CHEBI:57692"/>
    </cofactor>
</comment>
<dbReference type="GO" id="GO:0050660">
    <property type="term" value="F:flavin adenine dinucleotide binding"/>
    <property type="evidence" value="ECO:0007669"/>
    <property type="project" value="InterPro"/>
</dbReference>
<evidence type="ECO:0000256" key="3">
    <source>
        <dbReference type="ARBA" id="ARBA00022630"/>
    </source>
</evidence>
<dbReference type="EMBL" id="BGPR01003595">
    <property type="protein sequence ID" value="GBM90077.1"/>
    <property type="molecule type" value="Genomic_DNA"/>
</dbReference>
<keyword evidence="7" id="KW-1185">Reference proteome</keyword>
<accession>A0A4Y2JJG6</accession>
<evidence type="ECO:0000313" key="7">
    <source>
        <dbReference type="Proteomes" id="UP000499080"/>
    </source>
</evidence>
<sequence length="181" mass="19962">MLAFSHGLNILKTTSSWGSFRTCLSRGGFNELQGTFRNGQRCSTAKAYLVPAENRTNLNIVAGAHVRKVLLHCGRAVGVQFDVQDTTYEVKVRREVIMSAGTVNSAQLLMLSGIGPKEHLEKFGIPVVANLPVGNNLQDHCATLIPFQLDPSIPTVQQKITNPENIKEYIYRRTGIKVNVK</sequence>
<proteinExistence type="inferred from homology"/>
<evidence type="ECO:0000256" key="2">
    <source>
        <dbReference type="ARBA" id="ARBA00010790"/>
    </source>
</evidence>
<dbReference type="Pfam" id="PF00732">
    <property type="entry name" value="GMC_oxred_N"/>
    <property type="match status" value="1"/>
</dbReference>
<dbReference type="InterPro" id="IPR036188">
    <property type="entry name" value="FAD/NAD-bd_sf"/>
</dbReference>
<reference evidence="6 7" key="1">
    <citation type="journal article" date="2019" name="Sci. Rep.">
        <title>Orb-weaving spider Araneus ventricosus genome elucidates the spidroin gene catalogue.</title>
        <authorList>
            <person name="Kono N."/>
            <person name="Nakamura H."/>
            <person name="Ohtoshi R."/>
            <person name="Moran D.A.P."/>
            <person name="Shinohara A."/>
            <person name="Yoshida Y."/>
            <person name="Fujiwara M."/>
            <person name="Mori M."/>
            <person name="Tomita M."/>
            <person name="Arakawa K."/>
        </authorList>
    </citation>
    <scope>NUCLEOTIDE SEQUENCE [LARGE SCALE GENOMIC DNA]</scope>
</reference>
<organism evidence="6 7">
    <name type="scientific">Araneus ventricosus</name>
    <name type="common">Orbweaver spider</name>
    <name type="synonym">Epeira ventricosa</name>
    <dbReference type="NCBI Taxonomy" id="182803"/>
    <lineage>
        <taxon>Eukaryota</taxon>
        <taxon>Metazoa</taxon>
        <taxon>Ecdysozoa</taxon>
        <taxon>Arthropoda</taxon>
        <taxon>Chelicerata</taxon>
        <taxon>Arachnida</taxon>
        <taxon>Araneae</taxon>
        <taxon>Araneomorphae</taxon>
        <taxon>Entelegynae</taxon>
        <taxon>Araneoidea</taxon>
        <taxon>Araneidae</taxon>
        <taxon>Araneus</taxon>
    </lineage>
</organism>